<dbReference type="AlphaFoldDB" id="X0PH43"/>
<keyword evidence="2" id="KW-1133">Transmembrane helix</keyword>
<feature type="transmembrane region" description="Helical" evidence="2">
    <location>
        <begin position="20"/>
        <end position="42"/>
    </location>
</feature>
<dbReference type="PATRIC" id="fig|1423734.3.peg.2298"/>
<organism evidence="3 4">
    <name type="scientific">Agrilactobacillus composti DSM 18527 = JCM 14202</name>
    <dbReference type="NCBI Taxonomy" id="1423734"/>
    <lineage>
        <taxon>Bacteria</taxon>
        <taxon>Bacillati</taxon>
        <taxon>Bacillota</taxon>
        <taxon>Bacilli</taxon>
        <taxon>Lactobacillales</taxon>
        <taxon>Lactobacillaceae</taxon>
        <taxon>Agrilactobacillus</taxon>
    </lineage>
</organism>
<evidence type="ECO:0000313" key="3">
    <source>
        <dbReference type="EMBL" id="KRM36869.1"/>
    </source>
</evidence>
<name>X0PH43_9LACO</name>
<accession>X0PH43</accession>
<comment type="caution">
    <text evidence="3">The sequence shown here is derived from an EMBL/GenBank/DDBJ whole genome shotgun (WGS) entry which is preliminary data.</text>
</comment>
<evidence type="ECO:0000256" key="2">
    <source>
        <dbReference type="SAM" id="Phobius"/>
    </source>
</evidence>
<dbReference type="Proteomes" id="UP000051236">
    <property type="component" value="Unassembled WGS sequence"/>
</dbReference>
<keyword evidence="2" id="KW-0472">Membrane</keyword>
<gene>
    <name evidence="3" type="ORF">FC83_GL002274</name>
</gene>
<feature type="compositionally biased region" description="Polar residues" evidence="1">
    <location>
        <begin position="61"/>
        <end position="78"/>
    </location>
</feature>
<reference evidence="3 4" key="1">
    <citation type="journal article" date="2015" name="Genome Announc.">
        <title>Expanding the biotechnology potential of lactobacilli through comparative genomics of 213 strains and associated genera.</title>
        <authorList>
            <person name="Sun Z."/>
            <person name="Harris H.M."/>
            <person name="McCann A."/>
            <person name="Guo C."/>
            <person name="Argimon S."/>
            <person name="Zhang W."/>
            <person name="Yang X."/>
            <person name="Jeffery I.B."/>
            <person name="Cooney J.C."/>
            <person name="Kagawa T.F."/>
            <person name="Liu W."/>
            <person name="Song Y."/>
            <person name="Salvetti E."/>
            <person name="Wrobel A."/>
            <person name="Rasinkangas P."/>
            <person name="Parkhill J."/>
            <person name="Rea M.C."/>
            <person name="O'Sullivan O."/>
            <person name="Ritari J."/>
            <person name="Douillard F.P."/>
            <person name="Paul Ross R."/>
            <person name="Yang R."/>
            <person name="Briner A.E."/>
            <person name="Felis G.E."/>
            <person name="de Vos W.M."/>
            <person name="Barrangou R."/>
            <person name="Klaenhammer T.R."/>
            <person name="Caufield P.W."/>
            <person name="Cui Y."/>
            <person name="Zhang H."/>
            <person name="O'Toole P.W."/>
        </authorList>
    </citation>
    <scope>NUCLEOTIDE SEQUENCE [LARGE SCALE GENOMIC DNA]</scope>
    <source>
        <strain evidence="3 4">DSM 18527</strain>
    </source>
</reference>
<dbReference type="EMBL" id="AZGA01000001">
    <property type="protein sequence ID" value="KRM36869.1"/>
    <property type="molecule type" value="Genomic_DNA"/>
</dbReference>
<protein>
    <submittedName>
        <fullName evidence="3">Uncharacterized protein</fullName>
    </submittedName>
</protein>
<dbReference type="RefSeq" id="WP_035455285.1">
    <property type="nucleotide sequence ID" value="NZ_AZGA01000001.1"/>
</dbReference>
<feature type="region of interest" description="Disordered" evidence="1">
    <location>
        <begin position="58"/>
        <end position="78"/>
    </location>
</feature>
<keyword evidence="4" id="KW-1185">Reference proteome</keyword>
<sequence>MSIADIITRFNSFNSGQQAVFYLIIGAIILMILEPFMAYFIVTLKKRELDKQLAAKKANLKVQNQPTSKKQNNSQGPA</sequence>
<evidence type="ECO:0000256" key="1">
    <source>
        <dbReference type="SAM" id="MobiDB-lite"/>
    </source>
</evidence>
<proteinExistence type="predicted"/>
<keyword evidence="2" id="KW-0812">Transmembrane</keyword>
<evidence type="ECO:0000313" key="4">
    <source>
        <dbReference type="Proteomes" id="UP000051236"/>
    </source>
</evidence>